<dbReference type="RefSeq" id="WP_133703759.1">
    <property type="nucleotide sequence ID" value="NZ_SNXS01000014.1"/>
</dbReference>
<gene>
    <name evidence="1" type="ORF">DES47_11413</name>
</gene>
<name>A0A4R6QFC3_9BURK</name>
<dbReference type="OrthoDB" id="9814782at2"/>
<reference evidence="1 2" key="1">
    <citation type="submission" date="2019-03" db="EMBL/GenBank/DDBJ databases">
        <title>Genomic Encyclopedia of Type Strains, Phase IV (KMG-IV): sequencing the most valuable type-strain genomes for metagenomic binning, comparative biology and taxonomic classification.</title>
        <authorList>
            <person name="Goeker M."/>
        </authorList>
    </citation>
    <scope>NUCLEOTIDE SEQUENCE [LARGE SCALE GENOMIC DNA]</scope>
    <source>
        <strain evidence="1 2">DSM 16998</strain>
    </source>
</reference>
<dbReference type="InParanoid" id="A0A4R6QFC3"/>
<proteinExistence type="predicted"/>
<keyword evidence="2" id="KW-1185">Reference proteome</keyword>
<protein>
    <submittedName>
        <fullName evidence="1">Heterotetrameric sarcosine oxidase gamma subunit</fullName>
    </submittedName>
</protein>
<evidence type="ECO:0000313" key="1">
    <source>
        <dbReference type="EMBL" id="TDP61241.1"/>
    </source>
</evidence>
<comment type="caution">
    <text evidence="1">The sequence shown here is derived from an EMBL/GenBank/DDBJ whole genome shotgun (WGS) entry which is preliminary data.</text>
</comment>
<dbReference type="Proteomes" id="UP000295361">
    <property type="component" value="Unassembled WGS sequence"/>
</dbReference>
<dbReference type="InterPro" id="IPR027266">
    <property type="entry name" value="TrmE/GcvT-like"/>
</dbReference>
<organism evidence="1 2">
    <name type="scientific">Roseateles toxinivorans</name>
    <dbReference type="NCBI Taxonomy" id="270368"/>
    <lineage>
        <taxon>Bacteria</taxon>
        <taxon>Pseudomonadati</taxon>
        <taxon>Pseudomonadota</taxon>
        <taxon>Betaproteobacteria</taxon>
        <taxon>Burkholderiales</taxon>
        <taxon>Sphaerotilaceae</taxon>
        <taxon>Roseateles</taxon>
    </lineage>
</organism>
<accession>A0A4R6QFC3</accession>
<evidence type="ECO:0000313" key="2">
    <source>
        <dbReference type="Proteomes" id="UP000295361"/>
    </source>
</evidence>
<sequence>MAKLDSIQSPLQALPRGQIGTLARLLPKDNQGLSVRIVEPLRVLSLRHLNGDAPAIASATSVADLPGPGRFIGSEPLLLWRSPSEWLHIGTQDACADAVLQQLPAGGASHAIDQSAGIFALELKGTLLDALLDRLLDASAQVREPGQGTRTRLADIAVIVLRLAPQQVWLLIDRANDQYLAHWLTYATEALYIEP</sequence>
<dbReference type="Gene3D" id="3.30.1360.120">
    <property type="entry name" value="Probable tRNA modification gtpase trme, domain 1"/>
    <property type="match status" value="1"/>
</dbReference>
<dbReference type="AlphaFoldDB" id="A0A4R6QFC3"/>
<dbReference type="Gene3D" id="3.30.70.1520">
    <property type="entry name" value="Heterotetrameric sarcosine oxidase"/>
    <property type="match status" value="1"/>
</dbReference>
<dbReference type="EMBL" id="SNXS01000014">
    <property type="protein sequence ID" value="TDP61241.1"/>
    <property type="molecule type" value="Genomic_DNA"/>
</dbReference>